<comment type="caution">
    <text evidence="3">The sequence shown here is derived from an EMBL/GenBank/DDBJ whole genome shotgun (WGS) entry which is preliminary data.</text>
</comment>
<evidence type="ECO:0000256" key="2">
    <source>
        <dbReference type="SAM" id="MobiDB-lite"/>
    </source>
</evidence>
<keyword evidence="1" id="KW-0175">Coiled coil</keyword>
<organism evidence="3 4">
    <name type="scientific">Bifidobacterium castoris</name>
    <dbReference type="NCBI Taxonomy" id="2306972"/>
    <lineage>
        <taxon>Bacteria</taxon>
        <taxon>Bacillati</taxon>
        <taxon>Actinomycetota</taxon>
        <taxon>Actinomycetes</taxon>
        <taxon>Bifidobacteriales</taxon>
        <taxon>Bifidobacteriaceae</taxon>
        <taxon>Bifidobacterium</taxon>
    </lineage>
</organism>
<feature type="compositionally biased region" description="Low complexity" evidence="2">
    <location>
        <begin position="447"/>
        <end position="469"/>
    </location>
</feature>
<feature type="region of interest" description="Disordered" evidence="2">
    <location>
        <begin position="442"/>
        <end position="469"/>
    </location>
</feature>
<dbReference type="PANTHER" id="PTHR24637">
    <property type="entry name" value="COLLAGEN"/>
    <property type="match status" value="1"/>
</dbReference>
<dbReference type="Gene3D" id="2.60.120.260">
    <property type="entry name" value="Galactose-binding domain-like"/>
    <property type="match status" value="1"/>
</dbReference>
<dbReference type="SUPFAM" id="SSF49785">
    <property type="entry name" value="Galactose-binding domain-like"/>
    <property type="match status" value="1"/>
</dbReference>
<dbReference type="EMBL" id="QXGI01000008">
    <property type="protein sequence ID" value="RSX46126.1"/>
    <property type="molecule type" value="Genomic_DNA"/>
</dbReference>
<feature type="compositionally biased region" description="Low complexity" evidence="2">
    <location>
        <begin position="290"/>
        <end position="308"/>
    </location>
</feature>
<dbReference type="Proteomes" id="UP000288052">
    <property type="component" value="Unassembled WGS sequence"/>
</dbReference>
<protein>
    <submittedName>
        <fullName evidence="3">Collagen triple helix repeat (20 copies)</fullName>
    </submittedName>
</protein>
<dbReference type="Gene3D" id="1.20.5.320">
    <property type="entry name" value="6-Phosphogluconate Dehydrogenase, domain 3"/>
    <property type="match status" value="2"/>
</dbReference>
<proteinExistence type="predicted"/>
<dbReference type="RefSeq" id="WP_126032689.1">
    <property type="nucleotide sequence ID" value="NZ_QXGI01000008.1"/>
</dbReference>
<feature type="region of interest" description="Disordered" evidence="2">
    <location>
        <begin position="267"/>
        <end position="314"/>
    </location>
</feature>
<gene>
    <name evidence="3" type="ORF">D2E22_1698</name>
</gene>
<dbReference type="OrthoDB" id="3240615at2"/>
<dbReference type="InterPro" id="IPR008979">
    <property type="entry name" value="Galactose-bd-like_sf"/>
</dbReference>
<feature type="coiled-coil region" evidence="1">
    <location>
        <begin position="762"/>
        <end position="796"/>
    </location>
</feature>
<reference evidence="3 4" key="1">
    <citation type="submission" date="2018-09" db="EMBL/GenBank/DDBJ databases">
        <title>Characterization of the phylogenetic diversity of five novel species belonging to the genus Bifidobacterium.</title>
        <authorList>
            <person name="Lugli G.A."/>
            <person name="Duranti S."/>
            <person name="Milani C."/>
        </authorList>
    </citation>
    <scope>NUCLEOTIDE SEQUENCE [LARGE SCALE GENOMIC DNA]</scope>
    <source>
        <strain evidence="3 4">2020B</strain>
    </source>
</reference>
<sequence>MAQHLQIKIDPDTLAMQVAQTALRTAQENQTRKAANVYVPSGDGTGVLIGDTAENGGISRYDPESETQSPLWEGISQEELDAKASEILGAASADTAAQITIVNQTINEAQQAIEANREGLEAEAYLRAEGDKAAQETVAAVRGETEKLKGDYAGMATDVASVRQDVLDTVSRVEAVEGVQEQQAKDISTAASTAASAKTSAESAERTADAAKQLATDNAAKTITGSTIEYAIGGATAAPTSGWTTDSVTRPAGATVWMRTRITYGDGRTTVTGATPVTGDTGPMGQQGIQGVPGATGPQGPQGETGPQGDKGEDGVTRYAYFAYGTSASGANFSKEPTAQSTYIGVCVSTSATQPTDPSEYTWSLTKGNTGAQGPQGPQGVAGAKGDVGEDGKTYYTYFAYGTSEAGANFSTAPTASSTYMGVCITLSDSQPTDPSEYTWSLTKGNTGAQGPQGPQGATGATGPQGATGATGVSVTALTTYYVLAASKPAKPAGKNPEGAWSTTEPELDRASNLWTSTRVDYSNGQWAWTDVTQSGAYKMAQAAQNSAEDAAKLAQDADTLSQTTAGEVDRLDKAHTITAATAATAAQNAASAQAWLNVLSSQVEELLYNGGFEHGGDGWTTNIAASAGFVQQSPWCRSGSWRAYLNGSAGTRELVSTHPVAVTVGDRYRFRVWYKLLTALSGNDNGGLRLQYSGDATVTDTTTWTDFQPAVNMVFTGDQWTEAVQEVVIPDGVKWIRARIAFTTPVDAYIDDCSLTDVTLIHEAQRQADEATQLARKLETDLANSNARLEATEAAALGAQITADSKNKRFVLSAQPEYDLLKPGDEWWQTSSKPPETYWEGEPNNSVSVLADYSGEVEHIWTWNGTRWADLMLAADSIFVRGTVSAGLVSADFFDGAIVRGGAFLTSNERIQLNDNGLAMVDAQGNPVVTLDAKTGEAILQSVNIIGAGLSAPAISGGSIEGADYTLVSGTGANKKTIARINPDGIIFGNHLSYAKNDAGEWALTLKGAIQSGGEISGAVITAPTIQTSRAEHTGIKFTSGGLVAFDTNQQTSFVLGADGSIRLNGAVMSNGEITGATLQTYPDADKGVKIRGSELVAYDDTGREMINLDGRSGRAILTGGLRTARAGSRIVIGAMNAGDDVGLADIIFQTDYGQAWDMSGAFVRLPDQVVPGAGTRHENTQSWTLTVGDNTALNVFRRRIGLGDNTSSSGATNIYYTKTSVNATRFEISMAGNPSSGDDPAGVYVNNRRIDDLPRVVHCRVDYGNVEKQTQKNFTYVWPTPFPEGTVRVVVGCESNLAAACAHSTATSTQIDLHWWNPNSQAARCVVGMLIATGGNANL</sequence>
<evidence type="ECO:0000313" key="3">
    <source>
        <dbReference type="EMBL" id="RSX46126.1"/>
    </source>
</evidence>
<evidence type="ECO:0000256" key="1">
    <source>
        <dbReference type="SAM" id="Coils"/>
    </source>
</evidence>
<evidence type="ECO:0000313" key="4">
    <source>
        <dbReference type="Proteomes" id="UP000288052"/>
    </source>
</evidence>
<keyword evidence="3" id="KW-0176">Collagen</keyword>
<name>A0A430F568_9BIFI</name>
<keyword evidence="4" id="KW-1185">Reference proteome</keyword>
<accession>A0A430F568</accession>